<dbReference type="EMBL" id="KB445802">
    <property type="protein sequence ID" value="EMD34850.1"/>
    <property type="molecule type" value="Genomic_DNA"/>
</dbReference>
<evidence type="ECO:0000313" key="3">
    <source>
        <dbReference type="Proteomes" id="UP000016930"/>
    </source>
</evidence>
<proteinExistence type="predicted"/>
<reference evidence="2 3" key="1">
    <citation type="journal article" date="2012" name="Proc. Natl. Acad. Sci. U.S.A.">
        <title>Comparative genomics of Ceriporiopsis subvermispora and Phanerochaete chrysosporium provide insight into selective ligninolysis.</title>
        <authorList>
            <person name="Fernandez-Fueyo E."/>
            <person name="Ruiz-Duenas F.J."/>
            <person name="Ferreira P."/>
            <person name="Floudas D."/>
            <person name="Hibbett D.S."/>
            <person name="Canessa P."/>
            <person name="Larrondo L.F."/>
            <person name="James T.Y."/>
            <person name="Seelenfreund D."/>
            <person name="Lobos S."/>
            <person name="Polanco R."/>
            <person name="Tello M."/>
            <person name="Honda Y."/>
            <person name="Watanabe T."/>
            <person name="Watanabe T."/>
            <person name="Ryu J.S."/>
            <person name="Kubicek C.P."/>
            <person name="Schmoll M."/>
            <person name="Gaskell J."/>
            <person name="Hammel K.E."/>
            <person name="St John F.J."/>
            <person name="Vanden Wymelenberg A."/>
            <person name="Sabat G."/>
            <person name="Splinter BonDurant S."/>
            <person name="Syed K."/>
            <person name="Yadav J.S."/>
            <person name="Doddapaneni H."/>
            <person name="Subramanian V."/>
            <person name="Lavin J.L."/>
            <person name="Oguiza J.A."/>
            <person name="Perez G."/>
            <person name="Pisabarro A.G."/>
            <person name="Ramirez L."/>
            <person name="Santoyo F."/>
            <person name="Master E."/>
            <person name="Coutinho P.M."/>
            <person name="Henrissat B."/>
            <person name="Lombard V."/>
            <person name="Magnuson J.K."/>
            <person name="Kuees U."/>
            <person name="Hori C."/>
            <person name="Igarashi K."/>
            <person name="Samejima M."/>
            <person name="Held B.W."/>
            <person name="Barry K.W."/>
            <person name="LaButti K.M."/>
            <person name="Lapidus A."/>
            <person name="Lindquist E.A."/>
            <person name="Lucas S.M."/>
            <person name="Riley R."/>
            <person name="Salamov A.A."/>
            <person name="Hoffmeister D."/>
            <person name="Schwenk D."/>
            <person name="Hadar Y."/>
            <person name="Yarden O."/>
            <person name="de Vries R.P."/>
            <person name="Wiebenga A."/>
            <person name="Stenlid J."/>
            <person name="Eastwood D."/>
            <person name="Grigoriev I.V."/>
            <person name="Berka R.M."/>
            <person name="Blanchette R.A."/>
            <person name="Kersten P."/>
            <person name="Martinez A.T."/>
            <person name="Vicuna R."/>
            <person name="Cullen D."/>
        </authorList>
    </citation>
    <scope>NUCLEOTIDE SEQUENCE [LARGE SCALE GENOMIC DNA]</scope>
    <source>
        <strain evidence="2 3">B</strain>
    </source>
</reference>
<keyword evidence="3" id="KW-1185">Reference proteome</keyword>
<name>M2QRQ3_CERS8</name>
<protein>
    <submittedName>
        <fullName evidence="2">Uncharacterized protein</fullName>
    </submittedName>
</protein>
<dbReference type="AlphaFoldDB" id="M2QRQ3"/>
<evidence type="ECO:0000313" key="2">
    <source>
        <dbReference type="EMBL" id="EMD34850.1"/>
    </source>
</evidence>
<dbReference type="OrthoDB" id="2804508at2759"/>
<gene>
    <name evidence="2" type="ORF">CERSUDRAFT_125379</name>
</gene>
<evidence type="ECO:0000256" key="1">
    <source>
        <dbReference type="SAM" id="MobiDB-lite"/>
    </source>
</evidence>
<organism evidence="2 3">
    <name type="scientific">Ceriporiopsis subvermispora (strain B)</name>
    <name type="common">White-rot fungus</name>
    <name type="synonym">Gelatoporia subvermispora</name>
    <dbReference type="NCBI Taxonomy" id="914234"/>
    <lineage>
        <taxon>Eukaryota</taxon>
        <taxon>Fungi</taxon>
        <taxon>Dikarya</taxon>
        <taxon>Basidiomycota</taxon>
        <taxon>Agaricomycotina</taxon>
        <taxon>Agaricomycetes</taxon>
        <taxon>Polyporales</taxon>
        <taxon>Gelatoporiaceae</taxon>
        <taxon>Gelatoporia</taxon>
    </lineage>
</organism>
<feature type="compositionally biased region" description="Pro residues" evidence="1">
    <location>
        <begin position="109"/>
        <end position="122"/>
    </location>
</feature>
<sequence length="558" mass="60912">MSSNFNPHGWNTSGAGRGQFNTAQGQGQPSSSVPAGSGYGRIPGPQYGASTQHPGYGPGPGGQYSTRGAYSGHYPSQPPGAPPTGGNFSNNPNQFGGYGAPGYPHLPAGAPPPGPPPRPPASFPGGYGGGGNLTYAYIRRQLGFAPLPGKAASTMATTDMQSSGWVFNIESEMDFEGLPDNPLFAQVSKRLETITNLYFRPFNDRHWSRDSAIPLRRDIRHFDGSWDVQVDDDTAFWDKLARTHLHANSLFQKTWSVVPGQPSRLPALEHGPVQPHLFVRDNVPKGQLASIHAFEHLSKTPPGLVHGEMHVEKGIGSAIFSAFNDAPDNASSTHKPTWKCISNTDLRFPIGLKGQRTGGCRPDLALQANPDGEVGVVNDAVIFVAEAKRQDIDLDQAVSQMAFAIHCTLIMLVIEHYSRHGLPFGPLVGDQMNIALPSNFFIFSIYYSGDGMSIYANYPMLDYIRERGTYGWRLHCTLLRQYQFSSATLTYRQRFTVYRAITAIEQHTTNLKHLLCEVDCRPVVQPVINSVGQHISGDYLGGKANFRLFRALHNVDPA</sequence>
<dbReference type="Proteomes" id="UP000016930">
    <property type="component" value="Unassembled WGS sequence"/>
</dbReference>
<feature type="region of interest" description="Disordered" evidence="1">
    <location>
        <begin position="1"/>
        <end position="126"/>
    </location>
</feature>
<accession>M2QRQ3</accession>
<dbReference type="HOGENOM" id="CLU_488314_0_0_1"/>
<feature type="compositionally biased region" description="Polar residues" evidence="1">
    <location>
        <begin position="1"/>
        <end position="34"/>
    </location>
</feature>